<dbReference type="Proteomes" id="UP001315686">
    <property type="component" value="Unassembled WGS sequence"/>
</dbReference>
<evidence type="ECO:0000313" key="2">
    <source>
        <dbReference type="EMBL" id="MBT0958924.1"/>
    </source>
</evidence>
<reference evidence="2 3" key="1">
    <citation type="journal article" date="2021" name="Arch. Microbiol.">
        <title>Harenicola maris gen. nov., sp. nov. isolated from the Sea of Japan shallow sediments.</title>
        <authorList>
            <person name="Romanenko L.A."/>
            <person name="Kurilenko V.V."/>
            <person name="Chernysheva N.Y."/>
            <person name="Tekutyeva L.A."/>
            <person name="Velansky P.V."/>
            <person name="Svetashev V.I."/>
            <person name="Isaeva M.P."/>
        </authorList>
    </citation>
    <scope>NUCLEOTIDE SEQUENCE [LARGE SCALE GENOMIC DNA]</scope>
    <source>
        <strain evidence="2 3">KMM 3653</strain>
    </source>
</reference>
<name>A0AAP2CR09_9RHOB</name>
<gene>
    <name evidence="2" type="ORF">IV417_16175</name>
</gene>
<feature type="compositionally biased region" description="Basic and acidic residues" evidence="1">
    <location>
        <begin position="13"/>
        <end position="32"/>
    </location>
</feature>
<evidence type="ECO:0000256" key="1">
    <source>
        <dbReference type="SAM" id="MobiDB-lite"/>
    </source>
</evidence>
<proteinExistence type="predicted"/>
<comment type="caution">
    <text evidence="2">The sequence shown here is derived from an EMBL/GenBank/DDBJ whole genome shotgun (WGS) entry which is preliminary data.</text>
</comment>
<feature type="region of interest" description="Disordered" evidence="1">
    <location>
        <begin position="1"/>
        <end position="32"/>
    </location>
</feature>
<sequence>MAMVTILGPMTARKKEDDQHRRQRQLDLGEHGDHRIKAAAEVSCQKPESGADCQAYNHGQCPNGHGGPAPHHHAAENVAAQFIGPEYVVERSAGKNGRLQARREVHSVWRVRGQPGGKET</sequence>
<accession>A0AAP2CR09</accession>
<evidence type="ECO:0000313" key="3">
    <source>
        <dbReference type="Proteomes" id="UP001315686"/>
    </source>
</evidence>
<dbReference type="RefSeq" id="WP_327795138.1">
    <property type="nucleotide sequence ID" value="NZ_JADQAZ010000003.1"/>
</dbReference>
<dbReference type="AlphaFoldDB" id="A0AAP2CR09"/>
<dbReference type="EMBL" id="JADQAZ010000003">
    <property type="protein sequence ID" value="MBT0958924.1"/>
    <property type="molecule type" value="Genomic_DNA"/>
</dbReference>
<organism evidence="2 3">
    <name type="scientific">Harenicola maris</name>
    <dbReference type="NCBI Taxonomy" id="2841044"/>
    <lineage>
        <taxon>Bacteria</taxon>
        <taxon>Pseudomonadati</taxon>
        <taxon>Pseudomonadota</taxon>
        <taxon>Alphaproteobacteria</taxon>
        <taxon>Rhodobacterales</taxon>
        <taxon>Paracoccaceae</taxon>
        <taxon>Harenicola</taxon>
    </lineage>
</organism>
<keyword evidence="3" id="KW-1185">Reference proteome</keyword>
<protein>
    <submittedName>
        <fullName evidence="2">Uncharacterized protein</fullName>
    </submittedName>
</protein>